<dbReference type="GO" id="GO:0016413">
    <property type="term" value="F:O-acetyltransferase activity"/>
    <property type="evidence" value="ECO:0007669"/>
    <property type="project" value="TreeGrafter"/>
</dbReference>
<gene>
    <name evidence="9" type="ORF">H8744_16730</name>
</gene>
<keyword evidence="10" id="KW-1185">Reference proteome</keyword>
<sequence length="323" mass="38351">MVDSKQMLPEIILMRPICILSIIIGHAFAIYSGAWGGSSIPYVKEYQYVNPIFISFQLCAFVFISGYLFEHNILKSKELSFINFIRKKAERILLPGLCFGIIYILLYERENWNILSLLCGPGHLWFLPMIFWAYVLLYIYRFYICRYKISYWNMLVIIPISLLVMRFGLPFGISNAFFYFPFMLLGSIVYNKKEYFSILERKRSLLIYGISYILLIILFLMKIGNSLSLFMVKYAINFIGVMFLWHICSTFKGKLHNTWHILNKSSYGMYLIHQFFLIYFFYYSSVMLDLNRYVIPFVSLIFTLLFSYIIVSFLKRTRMGVYI</sequence>
<keyword evidence="4 7" id="KW-0812">Transmembrane</keyword>
<reference evidence="9" key="1">
    <citation type="submission" date="2020-08" db="EMBL/GenBank/DDBJ databases">
        <title>Genome public.</title>
        <authorList>
            <person name="Liu C."/>
            <person name="Sun Q."/>
        </authorList>
    </citation>
    <scope>NUCLEOTIDE SEQUENCE</scope>
    <source>
        <strain evidence="9">N12</strain>
    </source>
</reference>
<comment type="similarity">
    <text evidence="2">Belongs to the acyltransferase 3 family.</text>
</comment>
<dbReference type="Proteomes" id="UP000651085">
    <property type="component" value="Unassembled WGS sequence"/>
</dbReference>
<dbReference type="GO" id="GO:0005886">
    <property type="term" value="C:plasma membrane"/>
    <property type="evidence" value="ECO:0007669"/>
    <property type="project" value="UniProtKB-SubCell"/>
</dbReference>
<proteinExistence type="inferred from homology"/>
<feature type="transmembrane region" description="Helical" evidence="7">
    <location>
        <begin position="203"/>
        <end position="221"/>
    </location>
</feature>
<dbReference type="EMBL" id="JACRTF010000001">
    <property type="protein sequence ID" value="MBC8594857.1"/>
    <property type="molecule type" value="Genomic_DNA"/>
</dbReference>
<evidence type="ECO:0000256" key="3">
    <source>
        <dbReference type="ARBA" id="ARBA00022475"/>
    </source>
</evidence>
<feature type="transmembrane region" description="Helical" evidence="7">
    <location>
        <begin position="89"/>
        <end position="106"/>
    </location>
</feature>
<evidence type="ECO:0000313" key="10">
    <source>
        <dbReference type="Proteomes" id="UP000651085"/>
    </source>
</evidence>
<dbReference type="Pfam" id="PF01757">
    <property type="entry name" value="Acyl_transf_3"/>
    <property type="match status" value="1"/>
</dbReference>
<organism evidence="9 10">
    <name type="scientific">Jilunia laotingensis</name>
    <dbReference type="NCBI Taxonomy" id="2763675"/>
    <lineage>
        <taxon>Bacteria</taxon>
        <taxon>Pseudomonadati</taxon>
        <taxon>Bacteroidota</taxon>
        <taxon>Bacteroidia</taxon>
        <taxon>Bacteroidales</taxon>
        <taxon>Bacteroidaceae</taxon>
        <taxon>Jilunia</taxon>
    </lineage>
</organism>
<feature type="transmembrane region" description="Helical" evidence="7">
    <location>
        <begin position="293"/>
        <end position="314"/>
    </location>
</feature>
<dbReference type="InterPro" id="IPR002656">
    <property type="entry name" value="Acyl_transf_3_dom"/>
</dbReference>
<comment type="caution">
    <text evidence="9">The sequence shown here is derived from an EMBL/GenBank/DDBJ whole genome shotgun (WGS) entry which is preliminary data.</text>
</comment>
<evidence type="ECO:0000256" key="5">
    <source>
        <dbReference type="ARBA" id="ARBA00022989"/>
    </source>
</evidence>
<feature type="domain" description="Acyltransferase 3" evidence="8">
    <location>
        <begin position="10"/>
        <end position="310"/>
    </location>
</feature>
<name>A0A926F8M9_9BACT</name>
<evidence type="ECO:0000256" key="1">
    <source>
        <dbReference type="ARBA" id="ARBA00004651"/>
    </source>
</evidence>
<keyword evidence="3" id="KW-1003">Cell membrane</keyword>
<protein>
    <submittedName>
        <fullName evidence="9">Acyltransferase</fullName>
    </submittedName>
</protein>
<feature type="transmembrane region" description="Helical" evidence="7">
    <location>
        <begin position="227"/>
        <end position="247"/>
    </location>
</feature>
<feature type="transmembrane region" description="Helical" evidence="7">
    <location>
        <begin position="149"/>
        <end position="167"/>
    </location>
</feature>
<feature type="transmembrane region" description="Helical" evidence="7">
    <location>
        <begin position="48"/>
        <end position="69"/>
    </location>
</feature>
<accession>A0A926F8M9</accession>
<comment type="subcellular location">
    <subcellularLocation>
        <location evidence="1">Cell membrane</location>
        <topology evidence="1">Multi-pass membrane protein</topology>
    </subcellularLocation>
</comment>
<evidence type="ECO:0000313" key="9">
    <source>
        <dbReference type="EMBL" id="MBC8594857.1"/>
    </source>
</evidence>
<dbReference type="PANTHER" id="PTHR40074">
    <property type="entry name" value="O-ACETYLTRANSFERASE WECH"/>
    <property type="match status" value="1"/>
</dbReference>
<dbReference type="AlphaFoldDB" id="A0A926F8M9"/>
<feature type="transmembrane region" description="Helical" evidence="7">
    <location>
        <begin position="267"/>
        <end position="287"/>
    </location>
</feature>
<feature type="transmembrane region" description="Helical" evidence="7">
    <location>
        <begin position="173"/>
        <end position="191"/>
    </location>
</feature>
<evidence type="ECO:0000256" key="6">
    <source>
        <dbReference type="ARBA" id="ARBA00023136"/>
    </source>
</evidence>
<feature type="transmembrane region" description="Helical" evidence="7">
    <location>
        <begin position="12"/>
        <end position="36"/>
    </location>
</feature>
<evidence type="ECO:0000259" key="8">
    <source>
        <dbReference type="Pfam" id="PF01757"/>
    </source>
</evidence>
<feature type="transmembrane region" description="Helical" evidence="7">
    <location>
        <begin position="112"/>
        <end position="137"/>
    </location>
</feature>
<dbReference type="GO" id="GO:0009246">
    <property type="term" value="P:enterobacterial common antigen biosynthetic process"/>
    <property type="evidence" value="ECO:0007669"/>
    <property type="project" value="TreeGrafter"/>
</dbReference>
<dbReference type="PANTHER" id="PTHR40074:SF2">
    <property type="entry name" value="O-ACETYLTRANSFERASE WECH"/>
    <property type="match status" value="1"/>
</dbReference>
<keyword evidence="9" id="KW-0012">Acyltransferase</keyword>
<keyword evidence="9" id="KW-0808">Transferase</keyword>
<keyword evidence="6 7" id="KW-0472">Membrane</keyword>
<evidence type="ECO:0000256" key="4">
    <source>
        <dbReference type="ARBA" id="ARBA00022692"/>
    </source>
</evidence>
<keyword evidence="5 7" id="KW-1133">Transmembrane helix</keyword>
<evidence type="ECO:0000256" key="2">
    <source>
        <dbReference type="ARBA" id="ARBA00007400"/>
    </source>
</evidence>
<dbReference type="RefSeq" id="WP_262435944.1">
    <property type="nucleotide sequence ID" value="NZ_JACRTF010000001.1"/>
</dbReference>
<evidence type="ECO:0000256" key="7">
    <source>
        <dbReference type="SAM" id="Phobius"/>
    </source>
</evidence>